<reference evidence="13" key="1">
    <citation type="submission" date="2023-06" db="EMBL/GenBank/DDBJ databases">
        <title>Genomic analysis of the entomopathogenic nematode Steinernema hermaphroditum.</title>
        <authorList>
            <person name="Schwarz E.M."/>
            <person name="Heppert J.K."/>
            <person name="Baniya A."/>
            <person name="Schwartz H.T."/>
            <person name="Tan C.-H."/>
            <person name="Antoshechkin I."/>
            <person name="Sternberg P.W."/>
            <person name="Goodrich-Blair H."/>
            <person name="Dillman A.R."/>
        </authorList>
    </citation>
    <scope>NUCLEOTIDE SEQUENCE</scope>
    <source>
        <strain evidence="13">PS9179</strain>
        <tissue evidence="13">Whole animal</tissue>
    </source>
</reference>
<dbReference type="GO" id="GO:0050830">
    <property type="term" value="P:defense response to Gram-positive bacterium"/>
    <property type="evidence" value="ECO:0007669"/>
    <property type="project" value="TreeGrafter"/>
</dbReference>
<comment type="catalytic activity">
    <reaction evidence="1">
        <text>Hydrolysis of (1-&gt;4)-beta-linkages between N-acetylmuramic acid and N-acetyl-D-glucosamine residues in a peptidoglycan and between N-acetyl-D-glucosamine residues in chitodextrins.</text>
        <dbReference type="EC" id="3.2.1.17"/>
    </reaction>
</comment>
<evidence type="ECO:0000313" key="13">
    <source>
        <dbReference type="EMBL" id="KAK0411878.1"/>
    </source>
</evidence>
<evidence type="ECO:0000256" key="9">
    <source>
        <dbReference type="ARBA" id="ARBA00031262"/>
    </source>
</evidence>
<keyword evidence="4" id="KW-0081">Bacteriolytic enzyme</keyword>
<dbReference type="Proteomes" id="UP001175271">
    <property type="component" value="Unassembled WGS sequence"/>
</dbReference>
<feature type="disulfide bond" evidence="11">
    <location>
        <begin position="58"/>
        <end position="86"/>
    </location>
</feature>
<dbReference type="CDD" id="cd16890">
    <property type="entry name" value="lyz_i"/>
    <property type="match status" value="1"/>
</dbReference>
<dbReference type="PROSITE" id="PS51909">
    <property type="entry name" value="LYSOZYME_I"/>
    <property type="match status" value="1"/>
</dbReference>
<dbReference type="FunFam" id="1.10.530.10:FF:000023">
    <property type="entry name" value="Invertebrate-type lysozyme"/>
    <property type="match status" value="1"/>
</dbReference>
<feature type="signal peptide" evidence="12">
    <location>
        <begin position="1"/>
        <end position="17"/>
    </location>
</feature>
<keyword evidence="6" id="KW-0044">Antibiotic</keyword>
<protein>
    <recommendedName>
        <fullName evidence="2">lysozyme</fullName>
        <ecNumber evidence="2">3.2.1.17</ecNumber>
    </recommendedName>
    <alternativeName>
        <fullName evidence="9">1,4-beta-N-acetylmuramidase</fullName>
    </alternativeName>
</protein>
<evidence type="ECO:0000256" key="7">
    <source>
        <dbReference type="ARBA" id="ARBA00023157"/>
    </source>
</evidence>
<dbReference type="GO" id="GO:0031640">
    <property type="term" value="P:killing of cells of another organism"/>
    <property type="evidence" value="ECO:0007669"/>
    <property type="project" value="UniProtKB-KW"/>
</dbReference>
<evidence type="ECO:0000256" key="8">
    <source>
        <dbReference type="ARBA" id="ARBA00023295"/>
    </source>
</evidence>
<evidence type="ECO:0000256" key="2">
    <source>
        <dbReference type="ARBA" id="ARBA00012732"/>
    </source>
</evidence>
<feature type="disulfide bond" evidence="11">
    <location>
        <begin position="76"/>
        <end position="82"/>
    </location>
</feature>
<dbReference type="PANTHER" id="PTHR11195:SF13">
    <property type="entry name" value="INVERTEBRATE-TYPE LYSOZYME 2-RELATED"/>
    <property type="match status" value="1"/>
</dbReference>
<dbReference type="Gene3D" id="1.10.530.10">
    <property type="match status" value="1"/>
</dbReference>
<keyword evidence="8" id="KW-0326">Glycosidase</keyword>
<dbReference type="EC" id="3.2.1.17" evidence="2"/>
<dbReference type="InterPro" id="IPR008597">
    <property type="entry name" value="Invert_lysozyme"/>
</dbReference>
<feature type="disulfide bond" evidence="11">
    <location>
        <begin position="23"/>
        <end position="136"/>
    </location>
</feature>
<proteinExistence type="predicted"/>
<comment type="caution">
    <text evidence="13">The sequence shown here is derived from an EMBL/GenBank/DDBJ whole genome shotgun (WGS) entry which is preliminary data.</text>
</comment>
<keyword evidence="7 11" id="KW-1015">Disulfide bond</keyword>
<feature type="active site" description="Proton donor" evidence="10">
    <location>
        <position position="28"/>
    </location>
</feature>
<keyword evidence="12" id="KW-0732">Signal</keyword>
<name>A0AA39HTM9_9BILA</name>
<feature type="disulfide bond" evidence="11">
    <location>
        <begin position="25"/>
        <end position="31"/>
    </location>
</feature>
<keyword evidence="5" id="KW-0378">Hydrolase</keyword>
<evidence type="ECO:0000256" key="12">
    <source>
        <dbReference type="SAM" id="SignalP"/>
    </source>
</evidence>
<dbReference type="PANTHER" id="PTHR11195">
    <property type="entry name" value="DESTABILASE-RELATED"/>
    <property type="match status" value="1"/>
</dbReference>
<dbReference type="AlphaFoldDB" id="A0AA39HTM9"/>
<sequence>MFLKFAILSLLLAIVASKDCLRCICEVESGCKPLDCKMDAGSLSCGYYQIKLPYYQDCGTPDKKPGESVQTAWKRCSKDYNCATKCVQAYIKRYSSKCSGKGSCEKTARLHNGGPNGCNKAATVGYWGKVKKCCGCT</sequence>
<feature type="disulfide bond" evidence="11">
    <location>
        <begin position="36"/>
        <end position="45"/>
    </location>
</feature>
<keyword evidence="3" id="KW-0929">Antimicrobial</keyword>
<evidence type="ECO:0000256" key="11">
    <source>
        <dbReference type="PIRSR" id="PIRSR608597-3"/>
    </source>
</evidence>
<gene>
    <name evidence="13" type="ORF">QR680_005895</name>
</gene>
<feature type="disulfide bond" evidence="11">
    <location>
        <begin position="20"/>
        <end position="104"/>
    </location>
</feature>
<dbReference type="GO" id="GO:0003796">
    <property type="term" value="F:lysozyme activity"/>
    <property type="evidence" value="ECO:0007669"/>
    <property type="project" value="UniProtKB-EC"/>
</dbReference>
<feature type="chain" id="PRO_5041327574" description="lysozyme" evidence="12">
    <location>
        <begin position="18"/>
        <end position="137"/>
    </location>
</feature>
<keyword evidence="14" id="KW-1185">Reference proteome</keyword>
<evidence type="ECO:0000256" key="4">
    <source>
        <dbReference type="ARBA" id="ARBA00022638"/>
    </source>
</evidence>
<dbReference type="SUPFAM" id="SSF53955">
    <property type="entry name" value="Lysozyme-like"/>
    <property type="match status" value="1"/>
</dbReference>
<evidence type="ECO:0000256" key="1">
    <source>
        <dbReference type="ARBA" id="ARBA00000632"/>
    </source>
</evidence>
<evidence type="ECO:0000256" key="6">
    <source>
        <dbReference type="ARBA" id="ARBA00023022"/>
    </source>
</evidence>
<evidence type="ECO:0000256" key="5">
    <source>
        <dbReference type="ARBA" id="ARBA00022801"/>
    </source>
</evidence>
<evidence type="ECO:0000256" key="3">
    <source>
        <dbReference type="ARBA" id="ARBA00022529"/>
    </source>
</evidence>
<organism evidence="13 14">
    <name type="scientific">Steinernema hermaphroditum</name>
    <dbReference type="NCBI Taxonomy" id="289476"/>
    <lineage>
        <taxon>Eukaryota</taxon>
        <taxon>Metazoa</taxon>
        <taxon>Ecdysozoa</taxon>
        <taxon>Nematoda</taxon>
        <taxon>Chromadorea</taxon>
        <taxon>Rhabditida</taxon>
        <taxon>Tylenchina</taxon>
        <taxon>Panagrolaimomorpha</taxon>
        <taxon>Strongyloidoidea</taxon>
        <taxon>Steinernematidae</taxon>
        <taxon>Steinernema</taxon>
    </lineage>
</organism>
<feature type="active site" description="Nucleophile" evidence="10">
    <location>
        <position position="39"/>
    </location>
</feature>
<accession>A0AA39HTM9</accession>
<dbReference type="EMBL" id="JAUCMV010000003">
    <property type="protein sequence ID" value="KAK0411878.1"/>
    <property type="molecule type" value="Genomic_DNA"/>
</dbReference>
<evidence type="ECO:0000256" key="10">
    <source>
        <dbReference type="PIRSR" id="PIRSR608597-1"/>
    </source>
</evidence>
<dbReference type="Pfam" id="PF05497">
    <property type="entry name" value="Destabilase"/>
    <property type="match status" value="1"/>
</dbReference>
<dbReference type="InterPro" id="IPR023346">
    <property type="entry name" value="Lysozyme-like_dom_sf"/>
</dbReference>
<evidence type="ECO:0000313" key="14">
    <source>
        <dbReference type="Proteomes" id="UP001175271"/>
    </source>
</evidence>